<dbReference type="GO" id="GO:0005730">
    <property type="term" value="C:nucleolus"/>
    <property type="evidence" value="ECO:0007669"/>
    <property type="project" value="UniProtKB-SubCell"/>
</dbReference>
<evidence type="ECO:0000256" key="1">
    <source>
        <dbReference type="ARBA" id="ARBA00002889"/>
    </source>
</evidence>
<feature type="region of interest" description="Disordered" evidence="6">
    <location>
        <begin position="58"/>
        <end position="82"/>
    </location>
</feature>
<comment type="subcellular location">
    <subcellularLocation>
        <location evidence="2">Nucleus</location>
        <location evidence="2">Nucleolus</location>
    </subcellularLocation>
</comment>
<dbReference type="Proteomes" id="UP000253551">
    <property type="component" value="Unassembled WGS sequence"/>
</dbReference>
<comment type="caution">
    <text evidence="7">The sequence shown here is derived from an EMBL/GenBank/DDBJ whole genome shotgun (WGS) entry which is preliminary data.</text>
</comment>
<name>A0A367KKA5_RHIST</name>
<evidence type="ECO:0000256" key="5">
    <source>
        <dbReference type="ARBA" id="ARBA00023242"/>
    </source>
</evidence>
<evidence type="ECO:0000256" key="2">
    <source>
        <dbReference type="ARBA" id="ARBA00004604"/>
    </source>
</evidence>
<dbReference type="EMBL" id="PJQM01001459">
    <property type="protein sequence ID" value="RCI02282.1"/>
    <property type="molecule type" value="Genomic_DNA"/>
</dbReference>
<sequence>MATPRQKRARRSTNKNTRRTADRHKKRVTIKGNSIIKANWDKKLTLRQNYEKLGLLTSLNGQTGGKEKNMPDQPVQQMETDEPIDLKELTEEDVEKLKKTLGPGEGIIQRDDEGNVVRVIVGEAKSHDEILDAEVAPVEAKTDVVRQLEEQAANGFRREKYQSEYETSWIEKLIEKHGDDYKAMFWDKELNTNQLTATQLKKKCQKHIAKQ</sequence>
<feature type="region of interest" description="Disordered" evidence="6">
    <location>
        <begin position="1"/>
        <end position="29"/>
    </location>
</feature>
<evidence type="ECO:0000256" key="6">
    <source>
        <dbReference type="SAM" id="MobiDB-lite"/>
    </source>
</evidence>
<evidence type="ECO:0000313" key="8">
    <source>
        <dbReference type="Proteomes" id="UP000253551"/>
    </source>
</evidence>
<dbReference type="PANTHER" id="PTHR13243">
    <property type="entry name" value="HSPC111 PROTEIN-RELATED"/>
    <property type="match status" value="1"/>
</dbReference>
<dbReference type="GO" id="GO:0042273">
    <property type="term" value="P:ribosomal large subunit biogenesis"/>
    <property type="evidence" value="ECO:0007669"/>
    <property type="project" value="TreeGrafter"/>
</dbReference>
<evidence type="ECO:0000256" key="4">
    <source>
        <dbReference type="ARBA" id="ARBA00015522"/>
    </source>
</evidence>
<dbReference type="InterPro" id="IPR019002">
    <property type="entry name" value="Ribosome_biogenesis_Nop16"/>
</dbReference>
<gene>
    <name evidence="7" type="primary">NOP16</name>
    <name evidence="7" type="ORF">CU098_009316</name>
</gene>
<dbReference type="STRING" id="4846.A0A367KKA5"/>
<accession>A0A367KKA5</accession>
<dbReference type="Pfam" id="PF09420">
    <property type="entry name" value="Nop16"/>
    <property type="match status" value="1"/>
</dbReference>
<evidence type="ECO:0000256" key="3">
    <source>
        <dbReference type="ARBA" id="ARBA00008479"/>
    </source>
</evidence>
<dbReference type="OrthoDB" id="285729at2759"/>
<comment type="similarity">
    <text evidence="3">Belongs to the NOP16 family.</text>
</comment>
<dbReference type="AlphaFoldDB" id="A0A367KKA5"/>
<organism evidence="7 8">
    <name type="scientific">Rhizopus stolonifer</name>
    <name type="common">Rhizopus nigricans</name>
    <dbReference type="NCBI Taxonomy" id="4846"/>
    <lineage>
        <taxon>Eukaryota</taxon>
        <taxon>Fungi</taxon>
        <taxon>Fungi incertae sedis</taxon>
        <taxon>Mucoromycota</taxon>
        <taxon>Mucoromycotina</taxon>
        <taxon>Mucoromycetes</taxon>
        <taxon>Mucorales</taxon>
        <taxon>Mucorineae</taxon>
        <taxon>Rhizopodaceae</taxon>
        <taxon>Rhizopus</taxon>
    </lineage>
</organism>
<proteinExistence type="inferred from homology"/>
<evidence type="ECO:0000313" key="7">
    <source>
        <dbReference type="EMBL" id="RCI02282.1"/>
    </source>
</evidence>
<keyword evidence="5" id="KW-0539">Nucleus</keyword>
<comment type="function">
    <text evidence="1">Involved in the biogenesis of the 60S ribosomal subunit.</text>
</comment>
<keyword evidence="8" id="KW-1185">Reference proteome</keyword>
<protein>
    <recommendedName>
        <fullName evidence="4">Nucleolar protein 16</fullName>
    </recommendedName>
</protein>
<reference evidence="7 8" key="1">
    <citation type="journal article" date="2018" name="G3 (Bethesda)">
        <title>Phylogenetic and Phylogenomic Definition of Rhizopus Species.</title>
        <authorList>
            <person name="Gryganskyi A.P."/>
            <person name="Golan J."/>
            <person name="Dolatabadi S."/>
            <person name="Mondo S."/>
            <person name="Robb S."/>
            <person name="Idnurm A."/>
            <person name="Muszewska A."/>
            <person name="Steczkiewicz K."/>
            <person name="Masonjones S."/>
            <person name="Liao H.L."/>
            <person name="Gajdeczka M.T."/>
            <person name="Anike F."/>
            <person name="Vuek A."/>
            <person name="Anishchenko I.M."/>
            <person name="Voigt K."/>
            <person name="de Hoog G.S."/>
            <person name="Smith M.E."/>
            <person name="Heitman J."/>
            <person name="Vilgalys R."/>
            <person name="Stajich J.E."/>
        </authorList>
    </citation>
    <scope>NUCLEOTIDE SEQUENCE [LARGE SCALE GENOMIC DNA]</scope>
    <source>
        <strain evidence="7 8">LSU 92-RS-03</strain>
    </source>
</reference>
<dbReference type="PANTHER" id="PTHR13243:SF1">
    <property type="entry name" value="NUCLEOLAR PROTEIN 16"/>
    <property type="match status" value="1"/>
</dbReference>